<dbReference type="EMBL" id="GL732722">
    <property type="protein sequence ID" value="EFX65964.1"/>
    <property type="molecule type" value="Genomic_DNA"/>
</dbReference>
<evidence type="ECO:0000313" key="1">
    <source>
        <dbReference type="EMBL" id="EFX65964.1"/>
    </source>
</evidence>
<dbReference type="Proteomes" id="UP000000305">
    <property type="component" value="Unassembled WGS sequence"/>
</dbReference>
<sequence>MEVFQLNSLLECSLLQNSITKIFALSADGILQYKKSIVQVLEVFLSYAYLVNLLMDKSNPLWLGISEDSYTVIGITFTSQSFTKFTPDLWIKLLKHVKVAIPPSLINLQSEMTPGDCPMEVNEPPSAKKLKIDYLPPSTSYTLWEQMKNGWKQILDQQTTSQSIEMTDAIALVRIAIVGVKLKLKWREMNSVLDEADFEKLKRKTVKIWTVGWI</sequence>
<gene>
    <name evidence="1" type="ORF">DAPPUDRAFT_332676</name>
</gene>
<dbReference type="HOGENOM" id="CLU_1290122_0_0_1"/>
<evidence type="ECO:0000313" key="2">
    <source>
        <dbReference type="Proteomes" id="UP000000305"/>
    </source>
</evidence>
<proteinExistence type="predicted"/>
<accession>E9HQM2</accession>
<reference evidence="1 2" key="1">
    <citation type="journal article" date="2011" name="Science">
        <title>The ecoresponsive genome of Daphnia pulex.</title>
        <authorList>
            <person name="Colbourne J.K."/>
            <person name="Pfrender M.E."/>
            <person name="Gilbert D."/>
            <person name="Thomas W.K."/>
            <person name="Tucker A."/>
            <person name="Oakley T.H."/>
            <person name="Tokishita S."/>
            <person name="Aerts A."/>
            <person name="Arnold G.J."/>
            <person name="Basu M.K."/>
            <person name="Bauer D.J."/>
            <person name="Caceres C.E."/>
            <person name="Carmel L."/>
            <person name="Casola C."/>
            <person name="Choi J.H."/>
            <person name="Detter J.C."/>
            <person name="Dong Q."/>
            <person name="Dusheyko S."/>
            <person name="Eads B.D."/>
            <person name="Frohlich T."/>
            <person name="Geiler-Samerotte K.A."/>
            <person name="Gerlach D."/>
            <person name="Hatcher P."/>
            <person name="Jogdeo S."/>
            <person name="Krijgsveld J."/>
            <person name="Kriventseva E.V."/>
            <person name="Kultz D."/>
            <person name="Laforsch C."/>
            <person name="Lindquist E."/>
            <person name="Lopez J."/>
            <person name="Manak J.R."/>
            <person name="Muller J."/>
            <person name="Pangilinan J."/>
            <person name="Patwardhan R.P."/>
            <person name="Pitluck S."/>
            <person name="Pritham E.J."/>
            <person name="Rechtsteiner A."/>
            <person name="Rho M."/>
            <person name="Rogozin I.B."/>
            <person name="Sakarya O."/>
            <person name="Salamov A."/>
            <person name="Schaack S."/>
            <person name="Shapiro H."/>
            <person name="Shiga Y."/>
            <person name="Skalitzky C."/>
            <person name="Smith Z."/>
            <person name="Souvorov A."/>
            <person name="Sung W."/>
            <person name="Tang Z."/>
            <person name="Tsuchiya D."/>
            <person name="Tu H."/>
            <person name="Vos H."/>
            <person name="Wang M."/>
            <person name="Wolf Y.I."/>
            <person name="Yamagata H."/>
            <person name="Yamada T."/>
            <person name="Ye Y."/>
            <person name="Shaw J.R."/>
            <person name="Andrews J."/>
            <person name="Crease T.J."/>
            <person name="Tang H."/>
            <person name="Lucas S.M."/>
            <person name="Robertson H.M."/>
            <person name="Bork P."/>
            <person name="Koonin E.V."/>
            <person name="Zdobnov E.M."/>
            <person name="Grigoriev I.V."/>
            <person name="Lynch M."/>
            <person name="Boore J.L."/>
        </authorList>
    </citation>
    <scope>NUCLEOTIDE SEQUENCE [LARGE SCALE GENOMIC DNA]</scope>
</reference>
<organism evidence="1 2">
    <name type="scientific">Daphnia pulex</name>
    <name type="common">Water flea</name>
    <dbReference type="NCBI Taxonomy" id="6669"/>
    <lineage>
        <taxon>Eukaryota</taxon>
        <taxon>Metazoa</taxon>
        <taxon>Ecdysozoa</taxon>
        <taxon>Arthropoda</taxon>
        <taxon>Crustacea</taxon>
        <taxon>Branchiopoda</taxon>
        <taxon>Diplostraca</taxon>
        <taxon>Cladocera</taxon>
        <taxon>Anomopoda</taxon>
        <taxon>Daphniidae</taxon>
        <taxon>Daphnia</taxon>
    </lineage>
</organism>
<dbReference type="KEGG" id="dpx:DAPPUDRAFT_332676"/>
<dbReference type="AlphaFoldDB" id="E9HQM2"/>
<keyword evidence="2" id="KW-1185">Reference proteome</keyword>
<dbReference type="InParanoid" id="E9HQM2"/>
<protein>
    <submittedName>
        <fullName evidence="1">Uncharacterized protein</fullName>
    </submittedName>
</protein>
<name>E9HQM2_DAPPU</name>